<dbReference type="EMBL" id="WOYG01000001">
    <property type="protein sequence ID" value="NLV10779.1"/>
    <property type="molecule type" value="Genomic_DNA"/>
</dbReference>
<dbReference type="Pfam" id="PF19701">
    <property type="entry name" value="DUF6199"/>
    <property type="match status" value="1"/>
</dbReference>
<protein>
    <recommendedName>
        <fullName evidence="2">DUF6199 domain-containing protein</fullName>
    </recommendedName>
</protein>
<evidence type="ECO:0000256" key="1">
    <source>
        <dbReference type="SAM" id="MobiDB-lite"/>
    </source>
</evidence>
<evidence type="ECO:0000259" key="2">
    <source>
        <dbReference type="Pfam" id="PF19701"/>
    </source>
</evidence>
<organism evidence="3 4">
    <name type="scientific">Halomicrobium mukohataei</name>
    <dbReference type="NCBI Taxonomy" id="57705"/>
    <lineage>
        <taxon>Archaea</taxon>
        <taxon>Methanobacteriati</taxon>
        <taxon>Methanobacteriota</taxon>
        <taxon>Stenosarchaea group</taxon>
        <taxon>Halobacteria</taxon>
        <taxon>Halobacteriales</taxon>
        <taxon>Haloarculaceae</taxon>
        <taxon>Halomicrobium</taxon>
    </lineage>
</organism>
<evidence type="ECO:0000313" key="3">
    <source>
        <dbReference type="EMBL" id="NLV10779.1"/>
    </source>
</evidence>
<dbReference type="InterPro" id="IPR045679">
    <property type="entry name" value="DUF6199"/>
</dbReference>
<comment type="caution">
    <text evidence="3">The sequence shown here is derived from an EMBL/GenBank/DDBJ whole genome shotgun (WGS) entry which is preliminary data.</text>
</comment>
<evidence type="ECO:0000313" key="4">
    <source>
        <dbReference type="Proteomes" id="UP000608662"/>
    </source>
</evidence>
<sequence>MAIQKLLPVTYAWLVVQGLLASLLPKQAIELNSRLTLSGFENPGDLEPKAWYVRATRVAGVGMLTAGLAGLLSVSQLEDDDAETAESADPIEVDIEPDD</sequence>
<gene>
    <name evidence="3" type="ORF">GOC74_12675</name>
</gene>
<dbReference type="RefSeq" id="WP_170094436.1">
    <property type="nucleotide sequence ID" value="NZ_WOYG01000001.1"/>
</dbReference>
<reference evidence="3" key="1">
    <citation type="submission" date="2019-12" db="EMBL/GenBank/DDBJ databases">
        <title>Whole-genome sequence of Halomicrobium mukohataei pws1.</title>
        <authorList>
            <person name="Verma D.K."/>
            <person name="Gopal K."/>
            <person name="Prasad E.S."/>
        </authorList>
    </citation>
    <scope>NUCLEOTIDE SEQUENCE</scope>
    <source>
        <strain evidence="3">Pws1</strain>
    </source>
</reference>
<feature type="domain" description="DUF6199" evidence="2">
    <location>
        <begin position="14"/>
        <end position="73"/>
    </location>
</feature>
<dbReference type="OrthoDB" id="163843at2157"/>
<accession>A0A847UCD6</accession>
<feature type="region of interest" description="Disordered" evidence="1">
    <location>
        <begin position="79"/>
        <end position="99"/>
    </location>
</feature>
<dbReference type="AlphaFoldDB" id="A0A847UCD6"/>
<dbReference type="Proteomes" id="UP000608662">
    <property type="component" value="Unassembled WGS sequence"/>
</dbReference>
<name>A0A847UCD6_9EURY</name>
<proteinExistence type="predicted"/>